<dbReference type="EC" id="2.7.8.6" evidence="10"/>
<dbReference type="GO" id="GO:0047360">
    <property type="term" value="F:undecaprenyl-phosphate galactose phosphotransferase activity"/>
    <property type="evidence" value="ECO:0007669"/>
    <property type="project" value="UniProtKB-EC"/>
</dbReference>
<comment type="caution">
    <text evidence="10">The sequence shown here is derived from an EMBL/GenBank/DDBJ whole genome shotgun (WGS) entry which is preliminary data.</text>
</comment>
<accession>A0A017HU80</accession>
<feature type="domain" description="Bacterial sugar transferase" evidence="9">
    <location>
        <begin position="2"/>
        <end position="166"/>
    </location>
</feature>
<evidence type="ECO:0000313" key="11">
    <source>
        <dbReference type="Proteomes" id="UP000019666"/>
    </source>
</evidence>
<proteinExistence type="inferred from homology"/>
<comment type="similarity">
    <text evidence="2">Belongs to the bacterial sugar transferase family.</text>
</comment>
<keyword evidence="6" id="KW-1133">Transmembrane helix</keyword>
<keyword evidence="7" id="KW-0472">Membrane</keyword>
<evidence type="ECO:0000256" key="4">
    <source>
        <dbReference type="ARBA" id="ARBA00022679"/>
    </source>
</evidence>
<dbReference type="PATRIC" id="fig|442562.3.peg.662"/>
<evidence type="ECO:0000256" key="6">
    <source>
        <dbReference type="ARBA" id="ARBA00022989"/>
    </source>
</evidence>
<dbReference type="Proteomes" id="UP000019666">
    <property type="component" value="Unassembled WGS sequence"/>
</dbReference>
<protein>
    <submittedName>
        <fullName evidence="10">Undecaprenyl-phosphate galactosephosphotransferase</fullName>
        <ecNumber evidence="10">2.7.8.6</ecNumber>
    </submittedName>
</protein>
<keyword evidence="3" id="KW-1003">Cell membrane</keyword>
<evidence type="ECO:0000256" key="1">
    <source>
        <dbReference type="ARBA" id="ARBA00004236"/>
    </source>
</evidence>
<dbReference type="InterPro" id="IPR003362">
    <property type="entry name" value="Bact_transf"/>
</dbReference>
<dbReference type="PANTHER" id="PTHR30576">
    <property type="entry name" value="COLANIC BIOSYNTHESIS UDP-GLUCOSE LIPID CARRIER TRANSFERASE"/>
    <property type="match status" value="1"/>
</dbReference>
<organism evidence="10 11">
    <name type="scientific">Rubellimicrobium mesophilum DSM 19309</name>
    <dbReference type="NCBI Taxonomy" id="442562"/>
    <lineage>
        <taxon>Bacteria</taxon>
        <taxon>Pseudomonadati</taxon>
        <taxon>Pseudomonadota</taxon>
        <taxon>Alphaproteobacteria</taxon>
        <taxon>Rhodobacterales</taxon>
        <taxon>Roseobacteraceae</taxon>
        <taxon>Rubellimicrobium</taxon>
    </lineage>
</organism>
<comment type="subcellular location">
    <subcellularLocation>
        <location evidence="1">Cell membrane</location>
    </subcellularLocation>
</comment>
<gene>
    <name evidence="10" type="ORF">Rumeso_00666</name>
</gene>
<evidence type="ECO:0000256" key="8">
    <source>
        <dbReference type="ARBA" id="ARBA00023169"/>
    </source>
</evidence>
<dbReference type="GO" id="GO:0000271">
    <property type="term" value="P:polysaccharide biosynthetic process"/>
    <property type="evidence" value="ECO:0007669"/>
    <property type="project" value="UniProtKB-KW"/>
</dbReference>
<dbReference type="PANTHER" id="PTHR30576:SF4">
    <property type="entry name" value="UNDECAPRENYL-PHOSPHATE GALACTOSE PHOSPHOTRANSFERASE"/>
    <property type="match status" value="1"/>
</dbReference>
<evidence type="ECO:0000256" key="3">
    <source>
        <dbReference type="ARBA" id="ARBA00022475"/>
    </source>
</evidence>
<dbReference type="EMBL" id="AOSK01000023">
    <property type="protein sequence ID" value="EYD77708.1"/>
    <property type="molecule type" value="Genomic_DNA"/>
</dbReference>
<dbReference type="Pfam" id="PF02397">
    <property type="entry name" value="Bac_transf"/>
    <property type="match status" value="1"/>
</dbReference>
<keyword evidence="8" id="KW-0270">Exopolysaccharide synthesis</keyword>
<sequence length="171" mass="19645">MLLIRCFDGPAFFVQDRLGKHGRTFQCWKLRTMVVNAERILERHLAENPEARSEWETHQKLRHDPRITPIGRILRKSSLDELPQLWNVLRGDMSLVGPRPMLPEQLPLYPGTSYLQLRPGLTGSWQVGARHSSAFADRARYDDQYAAELSLWTDLQIILATTRVVARGTGQ</sequence>
<dbReference type="AlphaFoldDB" id="A0A017HU80"/>
<keyword evidence="4 10" id="KW-0808">Transferase</keyword>
<evidence type="ECO:0000256" key="7">
    <source>
        <dbReference type="ARBA" id="ARBA00023136"/>
    </source>
</evidence>
<evidence type="ECO:0000256" key="2">
    <source>
        <dbReference type="ARBA" id="ARBA00006464"/>
    </source>
</evidence>
<dbReference type="GO" id="GO:0005886">
    <property type="term" value="C:plasma membrane"/>
    <property type="evidence" value="ECO:0007669"/>
    <property type="project" value="UniProtKB-SubCell"/>
</dbReference>
<evidence type="ECO:0000259" key="9">
    <source>
        <dbReference type="Pfam" id="PF02397"/>
    </source>
</evidence>
<keyword evidence="5" id="KW-0812">Transmembrane</keyword>
<evidence type="ECO:0000256" key="5">
    <source>
        <dbReference type="ARBA" id="ARBA00022692"/>
    </source>
</evidence>
<dbReference type="HOGENOM" id="CLU_024920_1_0_5"/>
<keyword evidence="11" id="KW-1185">Reference proteome</keyword>
<name>A0A017HU80_9RHOB</name>
<reference evidence="10 11" key="1">
    <citation type="submission" date="2013-02" db="EMBL/GenBank/DDBJ databases">
        <authorList>
            <person name="Fiebig A."/>
            <person name="Goeker M."/>
            <person name="Klenk H.-P.P."/>
        </authorList>
    </citation>
    <scope>NUCLEOTIDE SEQUENCE [LARGE SCALE GENOMIC DNA]</scope>
    <source>
        <strain evidence="10 11">DSM 19309</strain>
    </source>
</reference>
<dbReference type="STRING" id="442562.Rumeso_00666"/>
<evidence type="ECO:0000313" key="10">
    <source>
        <dbReference type="EMBL" id="EYD77708.1"/>
    </source>
</evidence>